<dbReference type="Proteomes" id="UP000034746">
    <property type="component" value="Unassembled WGS sequence"/>
</dbReference>
<evidence type="ECO:0000259" key="5">
    <source>
        <dbReference type="PROSITE" id="PS51192"/>
    </source>
</evidence>
<protein>
    <submittedName>
        <fullName evidence="6">ATP-dependent helicase HrpA</fullName>
    </submittedName>
</protein>
<name>A0A0G0V909_9BACT</name>
<gene>
    <name evidence="6" type="ORF">UU48_C0013G0018</name>
</gene>
<dbReference type="PANTHER" id="PTHR18934">
    <property type="entry name" value="ATP-DEPENDENT RNA HELICASE"/>
    <property type="match status" value="1"/>
</dbReference>
<sequence>MENFVKMSDFVWKDRRGRPIFPMDWRLQEILDLLATNQVIVVEAETGAGKTTRIPQALLLANPLVHIWMSEPRRNAVRLNGRRIASELGSRPGGLVGWKLRGQDPVESRSTRLHLRVDKGLATRIRRDGGKLPEGFIIVDEAHERSISIDLLLGLIKEALASSPGTRILITSATIDTKKFSQYFDGAPIVRVAGRRYPVRKEILRLMRDEHHSQGAARAAGIVLDRFFKNQLMVPNVNGEGEHPVSKGAVAVLLPGKEDIKSVKVSILEEAKRLGLENRVEVSGYHGDSTDEEEDLVQAPVPNGVLRFICATEILRSSVTARDLIGVIDSLQVKRKTVDDRGVAHLRKIAISKAEADQGAGRAGRTAPGFYIAISFGMEYEQLNPYPQPAILREPITTVALEVAAIGRSARTFSFLDTPRSEKVEVAIHRLQQIGAFDSEERITETGELLLQFPVDPERAEMLVTADKLGVLSETVVTAATLEAEGFFHPPKDNGTCTVGETVARLLLAQVEKTSYGWRRIETPRDFTTIDFTDLPEWITPLSNGFFEINPSSYGFPASKLAEVSDLLRRHWAGKSQSDFVAIVRAYRAFKAEHRRLSEVQVPGKDGKMRFLFGHEKEEAIRQWGFGHFINLKRIWDAEALMYQIREEVQNSPLRLENGFGVERDFDEESLTKAIASGLTDNVGRLVSSRYGDYSGRIGEFKIAFSSVASPGKHALVVIGGVRKIPGRKGDEVRLADLAAPVKPEWLREIMPQLCKAVRQGNHEYDPESDSVQETEIEWFLDQNVGTRKVVSQDQEGASRAFATWLARRMLAA</sequence>
<evidence type="ECO:0000256" key="2">
    <source>
        <dbReference type="ARBA" id="ARBA00022801"/>
    </source>
</evidence>
<dbReference type="InterPro" id="IPR027417">
    <property type="entry name" value="P-loop_NTPase"/>
</dbReference>
<dbReference type="SMART" id="SM00487">
    <property type="entry name" value="DEXDc"/>
    <property type="match status" value="1"/>
</dbReference>
<evidence type="ECO:0000313" key="6">
    <source>
        <dbReference type="EMBL" id="KKR97528.1"/>
    </source>
</evidence>
<dbReference type="GO" id="GO:0005524">
    <property type="term" value="F:ATP binding"/>
    <property type="evidence" value="ECO:0007669"/>
    <property type="project" value="UniProtKB-KW"/>
</dbReference>
<proteinExistence type="predicted"/>
<dbReference type="InterPro" id="IPR007502">
    <property type="entry name" value="Helicase-assoc_dom"/>
</dbReference>
<dbReference type="SUPFAM" id="SSF52540">
    <property type="entry name" value="P-loop containing nucleoside triphosphate hydrolases"/>
    <property type="match status" value="1"/>
</dbReference>
<evidence type="ECO:0000313" key="7">
    <source>
        <dbReference type="Proteomes" id="UP000034746"/>
    </source>
</evidence>
<dbReference type="GO" id="GO:0003723">
    <property type="term" value="F:RNA binding"/>
    <property type="evidence" value="ECO:0007669"/>
    <property type="project" value="TreeGrafter"/>
</dbReference>
<dbReference type="InterPro" id="IPR014001">
    <property type="entry name" value="Helicase_ATP-bd"/>
</dbReference>
<evidence type="ECO:0000256" key="4">
    <source>
        <dbReference type="ARBA" id="ARBA00022840"/>
    </source>
</evidence>
<evidence type="ECO:0000256" key="3">
    <source>
        <dbReference type="ARBA" id="ARBA00022806"/>
    </source>
</evidence>
<accession>A0A0G0V909</accession>
<keyword evidence="4" id="KW-0067">ATP-binding</keyword>
<dbReference type="AlphaFoldDB" id="A0A0G0V909"/>
<reference evidence="6 7" key="1">
    <citation type="journal article" date="2015" name="Nature">
        <title>rRNA introns, odd ribosomes, and small enigmatic genomes across a large radiation of phyla.</title>
        <authorList>
            <person name="Brown C.T."/>
            <person name="Hug L.A."/>
            <person name="Thomas B.C."/>
            <person name="Sharon I."/>
            <person name="Castelle C.J."/>
            <person name="Singh A."/>
            <person name="Wilkins M.J."/>
            <person name="Williams K.H."/>
            <person name="Banfield J.F."/>
        </authorList>
    </citation>
    <scope>NUCLEOTIDE SEQUENCE [LARGE SCALE GENOMIC DNA]</scope>
</reference>
<dbReference type="Pfam" id="PF04408">
    <property type="entry name" value="WHD_HA2"/>
    <property type="match status" value="1"/>
</dbReference>
<dbReference type="GO" id="GO:0004386">
    <property type="term" value="F:helicase activity"/>
    <property type="evidence" value="ECO:0007669"/>
    <property type="project" value="UniProtKB-KW"/>
</dbReference>
<organism evidence="6 7">
    <name type="scientific">Candidatus Uhrbacteria bacterium GW2011_GWF2_41_16</name>
    <dbReference type="NCBI Taxonomy" id="1618997"/>
    <lineage>
        <taxon>Bacteria</taxon>
        <taxon>Candidatus Uhriibacteriota</taxon>
    </lineage>
</organism>
<dbReference type="InterPro" id="IPR048333">
    <property type="entry name" value="HA2_WH"/>
</dbReference>
<evidence type="ECO:0000256" key="1">
    <source>
        <dbReference type="ARBA" id="ARBA00022741"/>
    </source>
</evidence>
<dbReference type="PROSITE" id="PS51192">
    <property type="entry name" value="HELICASE_ATP_BIND_1"/>
    <property type="match status" value="1"/>
</dbReference>
<feature type="domain" description="Helicase ATP-binding" evidence="5">
    <location>
        <begin position="31"/>
        <end position="193"/>
    </location>
</feature>
<dbReference type="EMBL" id="LCAU01000013">
    <property type="protein sequence ID" value="KKR97528.1"/>
    <property type="molecule type" value="Genomic_DNA"/>
</dbReference>
<dbReference type="GO" id="GO:0016787">
    <property type="term" value="F:hydrolase activity"/>
    <property type="evidence" value="ECO:0007669"/>
    <property type="project" value="UniProtKB-KW"/>
</dbReference>
<dbReference type="Gene3D" id="1.20.120.1080">
    <property type="match status" value="1"/>
</dbReference>
<dbReference type="Gene3D" id="3.40.50.300">
    <property type="entry name" value="P-loop containing nucleotide triphosphate hydrolases"/>
    <property type="match status" value="2"/>
</dbReference>
<keyword evidence="1" id="KW-0547">Nucleotide-binding</keyword>
<comment type="caution">
    <text evidence="6">The sequence shown here is derived from an EMBL/GenBank/DDBJ whole genome shotgun (WGS) entry which is preliminary data.</text>
</comment>
<dbReference type="SMART" id="SM00847">
    <property type="entry name" value="HA2"/>
    <property type="match status" value="1"/>
</dbReference>
<keyword evidence="2" id="KW-0378">Hydrolase</keyword>
<keyword evidence="3 6" id="KW-0347">Helicase</keyword>
<dbReference type="PANTHER" id="PTHR18934:SF99">
    <property type="entry name" value="ATP-DEPENDENT RNA HELICASE DHX37-RELATED"/>
    <property type="match status" value="1"/>
</dbReference>